<evidence type="ECO:0000313" key="4">
    <source>
        <dbReference type="Proteomes" id="UP001465668"/>
    </source>
</evidence>
<organism evidence="3 4">
    <name type="scientific">Seiridium cardinale</name>
    <dbReference type="NCBI Taxonomy" id="138064"/>
    <lineage>
        <taxon>Eukaryota</taxon>
        <taxon>Fungi</taxon>
        <taxon>Dikarya</taxon>
        <taxon>Ascomycota</taxon>
        <taxon>Pezizomycotina</taxon>
        <taxon>Sordariomycetes</taxon>
        <taxon>Xylariomycetidae</taxon>
        <taxon>Amphisphaeriales</taxon>
        <taxon>Sporocadaceae</taxon>
        <taxon>Seiridium</taxon>
    </lineage>
</organism>
<comment type="similarity">
    <text evidence="1">Belongs to the peptidase A1 family.</text>
</comment>
<dbReference type="Pfam" id="PF00026">
    <property type="entry name" value="Asp"/>
    <property type="match status" value="1"/>
</dbReference>
<dbReference type="CDD" id="cd05471">
    <property type="entry name" value="pepsin_like"/>
    <property type="match status" value="1"/>
</dbReference>
<protein>
    <submittedName>
        <fullName evidence="3">Peptidase A1 domain-containing protein</fullName>
    </submittedName>
</protein>
<dbReference type="PANTHER" id="PTHR47966:SF47">
    <property type="entry name" value="ENDOPEPTIDASE, PUTATIVE (AFU_ORTHOLOGUE AFUA_3G01220)-RELATED"/>
    <property type="match status" value="1"/>
</dbReference>
<comment type="caution">
    <text evidence="3">The sequence shown here is derived from an EMBL/GenBank/DDBJ whole genome shotgun (WGS) entry which is preliminary data.</text>
</comment>
<evidence type="ECO:0000313" key="3">
    <source>
        <dbReference type="EMBL" id="KAK9773856.1"/>
    </source>
</evidence>
<keyword evidence="4" id="KW-1185">Reference proteome</keyword>
<reference evidence="3 4" key="1">
    <citation type="submission" date="2024-02" db="EMBL/GenBank/DDBJ databases">
        <title>First draft genome assembly of two strains of Seiridium cardinale.</title>
        <authorList>
            <person name="Emiliani G."/>
            <person name="Scali E."/>
        </authorList>
    </citation>
    <scope>NUCLEOTIDE SEQUENCE [LARGE SCALE GENOMIC DNA]</scope>
    <source>
        <strain evidence="3 4">BM-138-000479</strain>
    </source>
</reference>
<feature type="domain" description="Peptidase A1" evidence="2">
    <location>
        <begin position="109"/>
        <end position="459"/>
    </location>
</feature>
<dbReference type="Proteomes" id="UP001465668">
    <property type="component" value="Unassembled WGS sequence"/>
</dbReference>
<dbReference type="InterPro" id="IPR033121">
    <property type="entry name" value="PEPTIDASE_A1"/>
</dbReference>
<dbReference type="PROSITE" id="PS51767">
    <property type="entry name" value="PEPTIDASE_A1"/>
    <property type="match status" value="1"/>
</dbReference>
<gene>
    <name evidence="3" type="ORF">SCAR479_09497</name>
</gene>
<dbReference type="PRINTS" id="PR00792">
    <property type="entry name" value="PEPSIN"/>
</dbReference>
<evidence type="ECO:0000259" key="2">
    <source>
        <dbReference type="PROSITE" id="PS51767"/>
    </source>
</evidence>
<dbReference type="InterPro" id="IPR001461">
    <property type="entry name" value="Aspartic_peptidase_A1"/>
</dbReference>
<proteinExistence type="inferred from homology"/>
<name>A0ABR2XJD0_9PEZI</name>
<dbReference type="SUPFAM" id="SSF50630">
    <property type="entry name" value="Acid proteases"/>
    <property type="match status" value="1"/>
</dbReference>
<dbReference type="PANTHER" id="PTHR47966">
    <property type="entry name" value="BETA-SITE APP-CLEAVING ENZYME, ISOFORM A-RELATED"/>
    <property type="match status" value="1"/>
</dbReference>
<dbReference type="InterPro" id="IPR034164">
    <property type="entry name" value="Pepsin-like_dom"/>
</dbReference>
<dbReference type="Gene3D" id="2.40.70.10">
    <property type="entry name" value="Acid Proteases"/>
    <property type="match status" value="2"/>
</dbReference>
<accession>A0ABR2XJD0</accession>
<dbReference type="InterPro" id="IPR021109">
    <property type="entry name" value="Peptidase_aspartic_dom_sf"/>
</dbReference>
<sequence length="464" mass="49507">MFLATITFNRNKMQLYLASILGLPALGLGAAVSSRSDSTYNGPLFSRSDISIAEAPSEGLVQLNQNPKPDHFRSPVRSRIAAQRVGKRAGTGNATVNTLFSGIYPTVNLTWGNTDGSPGQQFISFIDTGSSDSWVVSSDLQCVDIETKVPLSQDACGFGPLYDSAAGSFTNITDESFSISYFPEGEALKGDMGYAPITLGGLTVPKQQVALVNYAAWIGDDSSSGLLGLGYPAITSGKNRTSGRYVEYDPLFTTMIKEKVVSNGIFTLVIDRVPQGTSPLAPAGLMALGGLVPASYYEAPFTSVPIVKDGSEYTWYTVDATFKYGTNGSITEFATTGSFETIVDSGTSPNFIPTAAAKALNAQFDPPAVYNATLDYYVVDCDATAPYAAYVVGGVEMPMDPQDMIVRSLNGLPGYEDVCFSAFADGGPNTPGSSFIIGAVWQRSYVVAYDQMRSMMHFAKRTPY</sequence>
<evidence type="ECO:0000256" key="1">
    <source>
        <dbReference type="ARBA" id="ARBA00007447"/>
    </source>
</evidence>
<dbReference type="EMBL" id="JARVKM010000046">
    <property type="protein sequence ID" value="KAK9773856.1"/>
    <property type="molecule type" value="Genomic_DNA"/>
</dbReference>